<keyword evidence="3" id="KW-1185">Reference proteome</keyword>
<comment type="caution">
    <text evidence="2">The sequence shown here is derived from an EMBL/GenBank/DDBJ whole genome shotgun (WGS) entry which is preliminary data.</text>
</comment>
<reference evidence="2 3" key="1">
    <citation type="journal article" date="2022" name="Allergy">
        <title>Genome assembly and annotation of Periplaneta americana reveal a comprehensive cockroach allergen profile.</title>
        <authorList>
            <person name="Wang L."/>
            <person name="Xiong Q."/>
            <person name="Saelim N."/>
            <person name="Wang L."/>
            <person name="Nong W."/>
            <person name="Wan A.T."/>
            <person name="Shi M."/>
            <person name="Liu X."/>
            <person name="Cao Q."/>
            <person name="Hui J.H.L."/>
            <person name="Sookrung N."/>
            <person name="Leung T.F."/>
            <person name="Tungtrongchitr A."/>
            <person name="Tsui S.K.W."/>
        </authorList>
    </citation>
    <scope>NUCLEOTIDE SEQUENCE [LARGE SCALE GENOMIC DNA]</scope>
    <source>
        <strain evidence="2">PWHHKU_190912</strain>
    </source>
</reference>
<feature type="region of interest" description="Disordered" evidence="1">
    <location>
        <begin position="1"/>
        <end position="77"/>
    </location>
</feature>
<sequence>MTASETDISNSEQSARPTPDENNLLPNNSSVNGKDINVQQEDTDASYSADKIRDRKRSRNPAMWKRAQQSKQRVSGQEYETRKGKVICANMFEDKLCNCARQCNSKISSADREVHFKSFHDLGNDTKQNLFLRGCIFPHPMCKGIVLLIAQKNLDNIAFHFQFELEMTMLECVKNISAKRIKFLMEEFITAVLEKILVLLCMQEANVFQIIKFMYQML</sequence>
<gene>
    <name evidence="2" type="ORF">ANN_14281</name>
</gene>
<dbReference type="Proteomes" id="UP001148838">
    <property type="component" value="Unassembled WGS sequence"/>
</dbReference>
<accession>A0ABQ8SVW1</accession>
<proteinExistence type="predicted"/>
<evidence type="ECO:0000313" key="2">
    <source>
        <dbReference type="EMBL" id="KAJ4438339.1"/>
    </source>
</evidence>
<organism evidence="2 3">
    <name type="scientific">Periplaneta americana</name>
    <name type="common">American cockroach</name>
    <name type="synonym">Blatta americana</name>
    <dbReference type="NCBI Taxonomy" id="6978"/>
    <lineage>
        <taxon>Eukaryota</taxon>
        <taxon>Metazoa</taxon>
        <taxon>Ecdysozoa</taxon>
        <taxon>Arthropoda</taxon>
        <taxon>Hexapoda</taxon>
        <taxon>Insecta</taxon>
        <taxon>Pterygota</taxon>
        <taxon>Neoptera</taxon>
        <taxon>Polyneoptera</taxon>
        <taxon>Dictyoptera</taxon>
        <taxon>Blattodea</taxon>
        <taxon>Blattoidea</taxon>
        <taxon>Blattidae</taxon>
        <taxon>Blattinae</taxon>
        <taxon>Periplaneta</taxon>
    </lineage>
</organism>
<evidence type="ECO:0000256" key="1">
    <source>
        <dbReference type="SAM" id="MobiDB-lite"/>
    </source>
</evidence>
<name>A0ABQ8SVW1_PERAM</name>
<protein>
    <submittedName>
        <fullName evidence="2">Uncharacterized protein</fullName>
    </submittedName>
</protein>
<evidence type="ECO:0000313" key="3">
    <source>
        <dbReference type="Proteomes" id="UP001148838"/>
    </source>
</evidence>
<feature type="compositionally biased region" description="Polar residues" evidence="1">
    <location>
        <begin position="1"/>
        <end position="40"/>
    </location>
</feature>
<dbReference type="EMBL" id="JAJSOF020000019">
    <property type="protein sequence ID" value="KAJ4438339.1"/>
    <property type="molecule type" value="Genomic_DNA"/>
</dbReference>